<protein>
    <recommendedName>
        <fullName evidence="4">Carboxypeptidase regulatory-like domain-containing protein</fullName>
    </recommendedName>
</protein>
<dbReference type="EMBL" id="FUWZ01000006">
    <property type="protein sequence ID" value="SKA43072.1"/>
    <property type="molecule type" value="Genomic_DNA"/>
</dbReference>
<dbReference type="SUPFAM" id="SSF49452">
    <property type="entry name" value="Starch-binding domain-like"/>
    <property type="match status" value="1"/>
</dbReference>
<name>A0A1T4TRK8_9BACT</name>
<dbReference type="STRING" id="634771.SAMN04488128_10697"/>
<dbReference type="OrthoDB" id="676304at2"/>
<keyword evidence="3" id="KW-1185">Reference proteome</keyword>
<evidence type="ECO:0008006" key="4">
    <source>
        <dbReference type="Google" id="ProtNLM"/>
    </source>
</evidence>
<gene>
    <name evidence="2" type="ORF">SAMN04488128_10697</name>
</gene>
<dbReference type="GO" id="GO:0030246">
    <property type="term" value="F:carbohydrate binding"/>
    <property type="evidence" value="ECO:0007669"/>
    <property type="project" value="InterPro"/>
</dbReference>
<sequence>MKKTITGMLALAAMVVGMSSFKSADATTVKSLDSASVRMDSLMSVDSVARFDSLSTGIDSLMGLDSIAGIDSVARIDSFARVDSFTRVDSFSRIDSVSRMDSLFRNDSLRMDSVKGMDSLRTVEGGSISGKVTPADGAAEVEADNGTEKLKGAVAQGAFAIPAAKAGTYTITIVGKAPYKSAIIKDVKVEDGKATDLGEIKLEQ</sequence>
<evidence type="ECO:0000256" key="1">
    <source>
        <dbReference type="SAM" id="SignalP"/>
    </source>
</evidence>
<reference evidence="3" key="1">
    <citation type="submission" date="2017-02" db="EMBL/GenBank/DDBJ databases">
        <authorList>
            <person name="Varghese N."/>
            <person name="Submissions S."/>
        </authorList>
    </citation>
    <scope>NUCLEOTIDE SEQUENCE [LARGE SCALE GENOMIC DNA]</scope>
    <source>
        <strain evidence="3">DSM 22224</strain>
    </source>
</reference>
<dbReference type="Gene3D" id="2.60.40.1120">
    <property type="entry name" value="Carboxypeptidase-like, regulatory domain"/>
    <property type="match status" value="1"/>
</dbReference>
<keyword evidence="1" id="KW-0732">Signal</keyword>
<feature type="chain" id="PRO_5012527006" description="Carboxypeptidase regulatory-like domain-containing protein" evidence="1">
    <location>
        <begin position="25"/>
        <end position="204"/>
    </location>
</feature>
<organism evidence="2 3">
    <name type="scientific">Chitinophaga eiseniae</name>
    <dbReference type="NCBI Taxonomy" id="634771"/>
    <lineage>
        <taxon>Bacteria</taxon>
        <taxon>Pseudomonadati</taxon>
        <taxon>Bacteroidota</taxon>
        <taxon>Chitinophagia</taxon>
        <taxon>Chitinophagales</taxon>
        <taxon>Chitinophagaceae</taxon>
        <taxon>Chitinophaga</taxon>
    </lineage>
</organism>
<dbReference type="RefSeq" id="WP_143313185.1">
    <property type="nucleotide sequence ID" value="NZ_FUWZ01000006.1"/>
</dbReference>
<proteinExistence type="predicted"/>
<feature type="signal peptide" evidence="1">
    <location>
        <begin position="1"/>
        <end position="24"/>
    </location>
</feature>
<accession>A0A1T4TRK8</accession>
<evidence type="ECO:0000313" key="3">
    <source>
        <dbReference type="Proteomes" id="UP000190367"/>
    </source>
</evidence>
<dbReference type="InterPro" id="IPR013784">
    <property type="entry name" value="Carb-bd-like_fold"/>
</dbReference>
<dbReference type="Proteomes" id="UP000190367">
    <property type="component" value="Unassembled WGS sequence"/>
</dbReference>
<evidence type="ECO:0000313" key="2">
    <source>
        <dbReference type="EMBL" id="SKA43072.1"/>
    </source>
</evidence>
<dbReference type="AlphaFoldDB" id="A0A1T4TRK8"/>